<name>A0A1H3UVX4_9BACI</name>
<dbReference type="Pfam" id="PF05175">
    <property type="entry name" value="MTS"/>
    <property type="match status" value="1"/>
</dbReference>
<dbReference type="CDD" id="cd02440">
    <property type="entry name" value="AdoMet_MTases"/>
    <property type="match status" value="1"/>
</dbReference>
<evidence type="ECO:0000313" key="2">
    <source>
        <dbReference type="EMBL" id="SDZ66573.1"/>
    </source>
</evidence>
<dbReference type="InterPro" id="IPR029063">
    <property type="entry name" value="SAM-dependent_MTases_sf"/>
</dbReference>
<accession>A0A1H3UVX4</accession>
<dbReference type="OrthoDB" id="9777257at2"/>
<dbReference type="InterPro" id="IPR050210">
    <property type="entry name" value="tRNA_Adenine-N(6)_MTase"/>
</dbReference>
<sequence length="246" mass="28509">MGNHHSQERLDYLPGKKRFIYQRRDIFSFSMDAVLLAKFTKVPKEHGRMVDLCTGNGAIPLLLSLRTKAKIDAVEIQETLYELARKSVVYNRLEEQIHVIHQNILELNGEVQWGSYDVVTCNPPYFAVTSLHSKNNNEKVSYARHEIACTLEDVLRISSRLVKQTGRIALVHRPERLAEIFSLMKKYRLEPKRIQFVHPKRQREANMVLVEGVRGGKSGLKTLPPFFVYGEGHDYTEEFKAHYEGW</sequence>
<dbReference type="EMBL" id="FNPI01000027">
    <property type="protein sequence ID" value="SDZ66573.1"/>
    <property type="molecule type" value="Genomic_DNA"/>
</dbReference>
<dbReference type="InterPro" id="IPR007848">
    <property type="entry name" value="Small_mtfrase_dom"/>
</dbReference>
<dbReference type="GO" id="GO:0008168">
    <property type="term" value="F:methyltransferase activity"/>
    <property type="evidence" value="ECO:0007669"/>
    <property type="project" value="UniProtKB-KW"/>
</dbReference>
<reference evidence="3" key="1">
    <citation type="submission" date="2016-10" db="EMBL/GenBank/DDBJ databases">
        <authorList>
            <person name="Varghese N."/>
            <person name="Submissions S."/>
        </authorList>
    </citation>
    <scope>NUCLEOTIDE SEQUENCE [LARGE SCALE GENOMIC DNA]</scope>
    <source>
        <strain evidence="3">SP</strain>
    </source>
</reference>
<dbReference type="SUPFAM" id="SSF53335">
    <property type="entry name" value="S-adenosyl-L-methionine-dependent methyltransferases"/>
    <property type="match status" value="1"/>
</dbReference>
<evidence type="ECO:0000313" key="3">
    <source>
        <dbReference type="Proteomes" id="UP000198935"/>
    </source>
</evidence>
<keyword evidence="2" id="KW-0808">Transferase</keyword>
<protein>
    <submittedName>
        <fullName evidence="2">tRNA1(Val) A37 N6-methylase TrmN6</fullName>
    </submittedName>
</protein>
<dbReference type="Gene3D" id="3.40.50.150">
    <property type="entry name" value="Vaccinia Virus protein VP39"/>
    <property type="match status" value="1"/>
</dbReference>
<dbReference type="PANTHER" id="PTHR47739">
    <property type="entry name" value="TRNA1(VAL) (ADENINE(37)-N6)-METHYLTRANSFERASE"/>
    <property type="match status" value="1"/>
</dbReference>
<evidence type="ECO:0000259" key="1">
    <source>
        <dbReference type="Pfam" id="PF05175"/>
    </source>
</evidence>
<dbReference type="Proteomes" id="UP000198935">
    <property type="component" value="Unassembled WGS sequence"/>
</dbReference>
<dbReference type="AlphaFoldDB" id="A0A1H3UVX4"/>
<dbReference type="STRING" id="1503961.SAMN05421736_12753"/>
<keyword evidence="2" id="KW-0489">Methyltransferase</keyword>
<dbReference type="GO" id="GO:0032259">
    <property type="term" value="P:methylation"/>
    <property type="evidence" value="ECO:0007669"/>
    <property type="project" value="UniProtKB-KW"/>
</dbReference>
<proteinExistence type="predicted"/>
<gene>
    <name evidence="2" type="ORF">SAMN05421736_12753</name>
</gene>
<dbReference type="PANTHER" id="PTHR47739:SF1">
    <property type="entry name" value="TRNA1(VAL) (ADENINE(37)-N6)-METHYLTRANSFERASE"/>
    <property type="match status" value="1"/>
</dbReference>
<organism evidence="2 3">
    <name type="scientific">Evansella caseinilytica</name>
    <dbReference type="NCBI Taxonomy" id="1503961"/>
    <lineage>
        <taxon>Bacteria</taxon>
        <taxon>Bacillati</taxon>
        <taxon>Bacillota</taxon>
        <taxon>Bacilli</taxon>
        <taxon>Bacillales</taxon>
        <taxon>Bacillaceae</taxon>
        <taxon>Evansella</taxon>
    </lineage>
</organism>
<feature type="domain" description="Methyltransferase small" evidence="1">
    <location>
        <begin position="34"/>
        <end position="132"/>
    </location>
</feature>
<keyword evidence="3" id="KW-1185">Reference proteome</keyword>